<dbReference type="Gene3D" id="3.80.10.10">
    <property type="entry name" value="Ribonuclease Inhibitor"/>
    <property type="match status" value="1"/>
</dbReference>
<comment type="caution">
    <text evidence="1">The sequence shown here is derived from an EMBL/GenBank/DDBJ whole genome shotgun (WGS) entry which is preliminary data.</text>
</comment>
<organism evidence="1 2">
    <name type="scientific">Mycena chlorophos</name>
    <name type="common">Agaric fungus</name>
    <name type="synonym">Agaricus chlorophos</name>
    <dbReference type="NCBI Taxonomy" id="658473"/>
    <lineage>
        <taxon>Eukaryota</taxon>
        <taxon>Fungi</taxon>
        <taxon>Dikarya</taxon>
        <taxon>Basidiomycota</taxon>
        <taxon>Agaricomycotina</taxon>
        <taxon>Agaricomycetes</taxon>
        <taxon>Agaricomycetidae</taxon>
        <taxon>Agaricales</taxon>
        <taxon>Marasmiineae</taxon>
        <taxon>Mycenaceae</taxon>
        <taxon>Mycena</taxon>
    </lineage>
</organism>
<name>A0A8H6VYY3_MYCCL</name>
<gene>
    <name evidence="1" type="ORF">HMN09_01202600</name>
</gene>
<dbReference type="Proteomes" id="UP000613580">
    <property type="component" value="Unassembled WGS sequence"/>
</dbReference>
<dbReference type="AlphaFoldDB" id="A0A8H6VYY3"/>
<protein>
    <submittedName>
        <fullName evidence="1">F-box domain-containing protein</fullName>
    </submittedName>
</protein>
<sequence>MSYRHGTWNQTTTSEYDADGEVLVCDVFSDKLATNSMNSPIYNIPNDLLYLFFTTALANEPLQRVASLSHVCFAWRDIIHNAPVLWTTVTINLTPTTTKHELTVQQLFRRSQNLFFDLVLTLRSSKTTTYSMAIALAPHFHRLRRLRVLAPTMGSLSSVEQLLALHLPSLERREIIVQDTSIPGSVMLLSTLPQPLRVTAISFSYFTGISFTDMFRIVETASTTVEHLKLYFQSGREVQSPQHWELMHGLPVELPALISLQLGFNDALSLVPFLNRIRLPSLQSLSIHDLCTSPEPDTPQHTAYASISSSNPPLHELLLAILEALATPTLLKVLRLTGLYIPPEDAPTEDIIEYFFAICGPHLRTLRLAECDAVFLDVLAETLFQNHVQWRLEVLEVRGMDNDDLLECLWIRHAHEYPKLKELRLKPYPRLPPSREVLEHFAEVVVVD</sequence>
<evidence type="ECO:0000313" key="2">
    <source>
        <dbReference type="Proteomes" id="UP000613580"/>
    </source>
</evidence>
<accession>A0A8H6VYY3</accession>
<evidence type="ECO:0000313" key="1">
    <source>
        <dbReference type="EMBL" id="KAF7293244.1"/>
    </source>
</evidence>
<dbReference type="EMBL" id="JACAZE010000021">
    <property type="protein sequence ID" value="KAF7293244.1"/>
    <property type="molecule type" value="Genomic_DNA"/>
</dbReference>
<proteinExistence type="predicted"/>
<dbReference type="InterPro" id="IPR032675">
    <property type="entry name" value="LRR_dom_sf"/>
</dbReference>
<dbReference type="OrthoDB" id="2985369at2759"/>
<keyword evidence="2" id="KW-1185">Reference proteome</keyword>
<dbReference type="SUPFAM" id="SSF52047">
    <property type="entry name" value="RNI-like"/>
    <property type="match status" value="1"/>
</dbReference>
<reference evidence="1" key="1">
    <citation type="submission" date="2020-05" db="EMBL/GenBank/DDBJ databases">
        <title>Mycena genomes resolve the evolution of fungal bioluminescence.</title>
        <authorList>
            <person name="Tsai I.J."/>
        </authorList>
    </citation>
    <scope>NUCLEOTIDE SEQUENCE</scope>
    <source>
        <strain evidence="1">110903Hualien_Pintung</strain>
    </source>
</reference>